<dbReference type="InterPro" id="IPR038538">
    <property type="entry name" value="MTERF_sf"/>
</dbReference>
<dbReference type="STRING" id="4533.J3MUG5"/>
<dbReference type="Pfam" id="PF02536">
    <property type="entry name" value="mTERF"/>
    <property type="match status" value="2"/>
</dbReference>
<dbReference type="SMART" id="SM00733">
    <property type="entry name" value="Mterf"/>
    <property type="match status" value="4"/>
</dbReference>
<proteinExistence type="inferred from homology"/>
<dbReference type="Gramene" id="OB08G27460.1">
    <property type="protein sequence ID" value="OB08G27460.1"/>
    <property type="gene ID" value="OB08G27460"/>
</dbReference>
<keyword evidence="2" id="KW-0804">Transcription</keyword>
<comment type="similarity">
    <text evidence="1">Belongs to the mTERF family.</text>
</comment>
<sequence length="660" mass="73868">MGLPEGGRGGGGAGIVMVVVGGGGGNGFGRGLNEPCRTPHCHGGGGGGAAAAAASSWHVHDSSSSGASSWATPNCDMVRLRPFSAAPARCGEEEHLGDGIEDEEDQRQLKQMENRRDVRVARKAFMEYLHVTRGICFNDAEHMSKCAPVFIGKLLEKVKDAAKEPEEREEEAPFRSKVKRREMRDNRVSKALARLFNFHPINEFEPFFESIGIAPGEYEPLLPRHLMFLNDDETLLDNFRVLCNYGIARTKIGRIYRDASEVFSLGEGVLASKLKALEEQGLSKTSVIKLVVSSPVILLRDPNVELKILKWLDDVGIQRDWLGRFLSTKKSYNWRKMVQVPQFFSDLGFTKEGIAKLVRRNPDFLFSGSGKMLFSVVLMMLKAGSGKKEVFELFMNFPNLSVDNFMRNLRGGIFFLAEVGVSEEDIKKFVVSNGSVLGSVQLKKPNSILTHLSVGKKRLCKMIMEDPQRLLKYSLGAKVSRLPKVDLHEASFKEKVKFLQSIGFIEGSEDMKRALKTFRGKGDELQDRYYYLLKTGLDPIDVVNMIKVAPQVLNQKINVLEAKISFFVNDMGFPLSALVNFPAFLSFTVERTKLRFLMYNWLVDKGVVPPQLALSTILACADKRFIKYYVVKHPLGIETWEKFKKEVASTKTTQLVTPDD</sequence>
<evidence type="ECO:0000256" key="1">
    <source>
        <dbReference type="ARBA" id="ARBA00007692"/>
    </source>
</evidence>
<keyword evidence="2" id="KW-0806">Transcription termination</keyword>
<keyword evidence="5" id="KW-1185">Reference proteome</keyword>
<reference evidence="4" key="2">
    <citation type="submission" date="2013-04" db="UniProtKB">
        <authorList>
            <consortium name="EnsemblPlants"/>
        </authorList>
    </citation>
    <scope>IDENTIFICATION</scope>
</reference>
<evidence type="ECO:0000256" key="2">
    <source>
        <dbReference type="ARBA" id="ARBA00022472"/>
    </source>
</evidence>
<dbReference type="AlphaFoldDB" id="J3MUG5"/>
<dbReference type="GO" id="GO:0003676">
    <property type="term" value="F:nucleic acid binding"/>
    <property type="evidence" value="ECO:0007669"/>
    <property type="project" value="InterPro"/>
</dbReference>
<name>J3MUG5_ORYBR</name>
<organism evidence="4">
    <name type="scientific">Oryza brachyantha</name>
    <name type="common">malo sina</name>
    <dbReference type="NCBI Taxonomy" id="4533"/>
    <lineage>
        <taxon>Eukaryota</taxon>
        <taxon>Viridiplantae</taxon>
        <taxon>Streptophyta</taxon>
        <taxon>Embryophyta</taxon>
        <taxon>Tracheophyta</taxon>
        <taxon>Spermatophyta</taxon>
        <taxon>Magnoliopsida</taxon>
        <taxon>Liliopsida</taxon>
        <taxon>Poales</taxon>
        <taxon>Poaceae</taxon>
        <taxon>BOP clade</taxon>
        <taxon>Oryzoideae</taxon>
        <taxon>Oryzeae</taxon>
        <taxon>Oryzinae</taxon>
        <taxon>Oryza</taxon>
    </lineage>
</organism>
<protein>
    <submittedName>
        <fullName evidence="4">Uncharacterized protein</fullName>
    </submittedName>
</protein>
<dbReference type="PANTHER" id="PTHR13068">
    <property type="entry name" value="CGI-12 PROTEIN-RELATED"/>
    <property type="match status" value="1"/>
</dbReference>
<reference evidence="4" key="1">
    <citation type="journal article" date="2013" name="Nat. Commun.">
        <title>Whole-genome sequencing of Oryza brachyantha reveals mechanisms underlying Oryza genome evolution.</title>
        <authorList>
            <person name="Chen J."/>
            <person name="Huang Q."/>
            <person name="Gao D."/>
            <person name="Wang J."/>
            <person name="Lang Y."/>
            <person name="Liu T."/>
            <person name="Li B."/>
            <person name="Bai Z."/>
            <person name="Luis Goicoechea J."/>
            <person name="Liang C."/>
            <person name="Chen C."/>
            <person name="Zhang W."/>
            <person name="Sun S."/>
            <person name="Liao Y."/>
            <person name="Zhang X."/>
            <person name="Yang L."/>
            <person name="Song C."/>
            <person name="Wang M."/>
            <person name="Shi J."/>
            <person name="Liu G."/>
            <person name="Liu J."/>
            <person name="Zhou H."/>
            <person name="Zhou W."/>
            <person name="Yu Q."/>
            <person name="An N."/>
            <person name="Chen Y."/>
            <person name="Cai Q."/>
            <person name="Wang B."/>
            <person name="Liu B."/>
            <person name="Min J."/>
            <person name="Huang Y."/>
            <person name="Wu H."/>
            <person name="Li Z."/>
            <person name="Zhang Y."/>
            <person name="Yin Y."/>
            <person name="Song W."/>
            <person name="Jiang J."/>
            <person name="Jackson S.A."/>
            <person name="Wing R.A."/>
            <person name="Wang J."/>
            <person name="Chen M."/>
        </authorList>
    </citation>
    <scope>NUCLEOTIDE SEQUENCE [LARGE SCALE GENOMIC DNA]</scope>
    <source>
        <strain evidence="4">cv. IRGC 101232</strain>
    </source>
</reference>
<dbReference type="InterPro" id="IPR003690">
    <property type="entry name" value="MTERF"/>
</dbReference>
<dbReference type="Gene3D" id="1.25.70.10">
    <property type="entry name" value="Transcription termination factor 3, mitochondrial"/>
    <property type="match status" value="2"/>
</dbReference>
<dbReference type="Proteomes" id="UP000006038">
    <property type="component" value="Chromosome 8"/>
</dbReference>
<evidence type="ECO:0000313" key="4">
    <source>
        <dbReference type="EnsemblPlants" id="OB08G27460.1"/>
    </source>
</evidence>
<dbReference type="FunFam" id="1.25.70.10:FF:000014">
    <property type="entry name" value="Transcription termination factor MTEF18, mitochondrial"/>
    <property type="match status" value="1"/>
</dbReference>
<dbReference type="eggNOG" id="KOG1267">
    <property type="taxonomic scope" value="Eukaryota"/>
</dbReference>
<dbReference type="EnsemblPlants" id="OB08G27460.1">
    <property type="protein sequence ID" value="OB08G27460.1"/>
    <property type="gene ID" value="OB08G27460"/>
</dbReference>
<dbReference type="HOGENOM" id="CLU_021017_1_1_1"/>
<evidence type="ECO:0000256" key="3">
    <source>
        <dbReference type="ARBA" id="ARBA00022946"/>
    </source>
</evidence>
<dbReference type="OMA" id="IHRCLAF"/>
<keyword evidence="3" id="KW-0809">Transit peptide</keyword>
<dbReference type="PANTHER" id="PTHR13068:SF38">
    <property type="entry name" value="TRANSCRIPTION TERMINATION FACTOR FAMILY PROTEIN"/>
    <property type="match status" value="1"/>
</dbReference>
<dbReference type="FunFam" id="1.25.70.10:FF:000019">
    <property type="entry name" value="mTERF family protein"/>
    <property type="match status" value="1"/>
</dbReference>
<evidence type="ECO:0000313" key="5">
    <source>
        <dbReference type="Proteomes" id="UP000006038"/>
    </source>
</evidence>
<keyword evidence="2" id="KW-0805">Transcription regulation</keyword>
<dbReference type="GO" id="GO:0006353">
    <property type="term" value="P:DNA-templated transcription termination"/>
    <property type="evidence" value="ECO:0007669"/>
    <property type="project" value="UniProtKB-KW"/>
</dbReference>
<accession>J3MUG5</accession>